<dbReference type="SUPFAM" id="SSF141868">
    <property type="entry name" value="EAL domain-like"/>
    <property type="match status" value="1"/>
</dbReference>
<dbReference type="Gene3D" id="3.30.70.270">
    <property type="match status" value="1"/>
</dbReference>
<dbReference type="Pfam" id="PF13426">
    <property type="entry name" value="PAS_9"/>
    <property type="match status" value="1"/>
</dbReference>
<dbReference type="Pfam" id="PF00563">
    <property type="entry name" value="EAL"/>
    <property type="match status" value="1"/>
</dbReference>
<sequence>MKFIGQLLFPLVVLASHIVIILEADSTKDYLSIFLTILLAWFIGFVIDKYRASNKQLVISQNHTHQFKQGLQSTLDGIAISDHRGDFEFINDSYYKMYQYREGELTKWTQCYDASMIEWIEANALPLFLENGYWKGELQGRRKDGSLFPQEMSISRIQESNKIICVVRDATEKRSNEQLIERMALHNDMTDLPNRRSLLNTINDKIMRAQRFSLIFIDLDRFKTVNDTFGHHTGDEVIKEIGRRFTPFENEATTAFHLDGDEFVLLKELTAKDRVSDFVEQVLHHIQQPIAIGRNEVTITASLGITHYPEHAADMEHLLKYADFTMYHIKQQGKNSYQFYNDEVKAIFERKVLLEKELKKALQNEELYLTYQPKFDLTTHEMVGYEALIRWNNPHLGQVSPAEFIPLAEETSLIVEIGEWVIENVLQQLSHWKQKGHPLLKVSINISNIQIKHEQFLDTLTFYMQEHNIAPPYIELEITESLTSDDKKTIPLLEAIKSHGVGLSIDDFGTGYSSLHALNHLPIDTLKIDRSFVKDMETTKYGTDILKSMIDIGKNLKLDIIVEGIEKEEHVLLLKKLGCRTAQGYYFSKPLLPSEIEEYFLKKMPVAVNRPSH</sequence>
<dbReference type="RefSeq" id="WP_244712401.1">
    <property type="nucleotide sequence ID" value="NZ_CP095073.1"/>
</dbReference>
<evidence type="ECO:0000259" key="2">
    <source>
        <dbReference type="PROSITE" id="PS50883"/>
    </source>
</evidence>
<keyword evidence="5" id="KW-1185">Reference proteome</keyword>
<keyword evidence="1" id="KW-0812">Transmembrane</keyword>
<dbReference type="Gene3D" id="3.20.20.450">
    <property type="entry name" value="EAL domain"/>
    <property type="match status" value="1"/>
</dbReference>
<dbReference type="InterPro" id="IPR035965">
    <property type="entry name" value="PAS-like_dom_sf"/>
</dbReference>
<evidence type="ECO:0000259" key="3">
    <source>
        <dbReference type="PROSITE" id="PS50887"/>
    </source>
</evidence>
<keyword evidence="1" id="KW-1133">Transmembrane helix</keyword>
<gene>
    <name evidence="4" type="ORF">MUN89_06605</name>
</gene>
<organism evidence="4 5">
    <name type="scientific">Halobacillus salinarum</name>
    <dbReference type="NCBI Taxonomy" id="2932257"/>
    <lineage>
        <taxon>Bacteria</taxon>
        <taxon>Bacillati</taxon>
        <taxon>Bacillota</taxon>
        <taxon>Bacilli</taxon>
        <taxon>Bacillales</taxon>
        <taxon>Bacillaceae</taxon>
        <taxon>Halobacillus</taxon>
    </lineage>
</organism>
<dbReference type="InterPro" id="IPR052155">
    <property type="entry name" value="Biofilm_reg_signaling"/>
</dbReference>
<dbReference type="PROSITE" id="PS50883">
    <property type="entry name" value="EAL"/>
    <property type="match status" value="1"/>
</dbReference>
<dbReference type="PANTHER" id="PTHR44757">
    <property type="entry name" value="DIGUANYLATE CYCLASE DGCP"/>
    <property type="match status" value="1"/>
</dbReference>
<dbReference type="InterPro" id="IPR000014">
    <property type="entry name" value="PAS"/>
</dbReference>
<dbReference type="SUPFAM" id="SSF55785">
    <property type="entry name" value="PYP-like sensor domain (PAS domain)"/>
    <property type="match status" value="1"/>
</dbReference>
<dbReference type="PANTHER" id="PTHR44757:SF2">
    <property type="entry name" value="BIOFILM ARCHITECTURE MAINTENANCE PROTEIN MBAA"/>
    <property type="match status" value="1"/>
</dbReference>
<dbReference type="Pfam" id="PF00990">
    <property type="entry name" value="GGDEF"/>
    <property type="match status" value="1"/>
</dbReference>
<feature type="domain" description="EAL" evidence="2">
    <location>
        <begin position="351"/>
        <end position="604"/>
    </location>
</feature>
<dbReference type="InterPro" id="IPR043128">
    <property type="entry name" value="Rev_trsase/Diguanyl_cyclase"/>
</dbReference>
<dbReference type="SUPFAM" id="SSF55073">
    <property type="entry name" value="Nucleotide cyclase"/>
    <property type="match status" value="1"/>
</dbReference>
<dbReference type="NCBIfam" id="TIGR00254">
    <property type="entry name" value="GGDEF"/>
    <property type="match status" value="1"/>
</dbReference>
<evidence type="ECO:0000313" key="5">
    <source>
        <dbReference type="Proteomes" id="UP000831787"/>
    </source>
</evidence>
<reference evidence="4 5" key="1">
    <citation type="submission" date="2022-04" db="EMBL/GenBank/DDBJ databases">
        <title>Halobacillus sp. isolated from saltern.</title>
        <authorList>
            <person name="Won M."/>
            <person name="Lee C.-M."/>
            <person name="Woen H.-Y."/>
            <person name="Kwon S.-W."/>
        </authorList>
    </citation>
    <scope>NUCLEOTIDE SEQUENCE [LARGE SCALE GENOMIC DNA]</scope>
    <source>
        <strain evidence="4 5">SSBR10-3</strain>
    </source>
</reference>
<dbReference type="InterPro" id="IPR035919">
    <property type="entry name" value="EAL_sf"/>
</dbReference>
<dbReference type="InterPro" id="IPR029787">
    <property type="entry name" value="Nucleotide_cyclase"/>
</dbReference>
<protein>
    <submittedName>
        <fullName evidence="4">EAL domain-containing protein</fullName>
    </submittedName>
</protein>
<accession>A0ABY4EMC9</accession>
<dbReference type="EMBL" id="CP095073">
    <property type="protein sequence ID" value="UOQ45606.1"/>
    <property type="molecule type" value="Genomic_DNA"/>
</dbReference>
<evidence type="ECO:0000256" key="1">
    <source>
        <dbReference type="SAM" id="Phobius"/>
    </source>
</evidence>
<dbReference type="CDD" id="cd01948">
    <property type="entry name" value="EAL"/>
    <property type="match status" value="1"/>
</dbReference>
<dbReference type="NCBIfam" id="TIGR00229">
    <property type="entry name" value="sensory_box"/>
    <property type="match status" value="1"/>
</dbReference>
<dbReference type="CDD" id="cd01949">
    <property type="entry name" value="GGDEF"/>
    <property type="match status" value="1"/>
</dbReference>
<dbReference type="Proteomes" id="UP000831787">
    <property type="component" value="Chromosome"/>
</dbReference>
<evidence type="ECO:0000313" key="4">
    <source>
        <dbReference type="EMBL" id="UOQ45606.1"/>
    </source>
</evidence>
<dbReference type="Gene3D" id="3.30.450.20">
    <property type="entry name" value="PAS domain"/>
    <property type="match status" value="1"/>
</dbReference>
<dbReference type="InterPro" id="IPR001633">
    <property type="entry name" value="EAL_dom"/>
</dbReference>
<name>A0ABY4EMC9_9BACI</name>
<feature type="domain" description="GGDEF" evidence="3">
    <location>
        <begin position="210"/>
        <end position="342"/>
    </location>
</feature>
<dbReference type="CDD" id="cd00130">
    <property type="entry name" value="PAS"/>
    <property type="match status" value="1"/>
</dbReference>
<dbReference type="InterPro" id="IPR000160">
    <property type="entry name" value="GGDEF_dom"/>
</dbReference>
<feature type="transmembrane region" description="Helical" evidence="1">
    <location>
        <begin position="30"/>
        <end position="47"/>
    </location>
</feature>
<keyword evidence="1" id="KW-0472">Membrane</keyword>
<dbReference type="PROSITE" id="PS50887">
    <property type="entry name" value="GGDEF"/>
    <property type="match status" value="1"/>
</dbReference>
<proteinExistence type="predicted"/>
<dbReference type="SMART" id="SM00267">
    <property type="entry name" value="GGDEF"/>
    <property type="match status" value="1"/>
</dbReference>
<dbReference type="SMART" id="SM00052">
    <property type="entry name" value="EAL"/>
    <property type="match status" value="1"/>
</dbReference>
<feature type="transmembrane region" description="Helical" evidence="1">
    <location>
        <begin position="7"/>
        <end position="24"/>
    </location>
</feature>